<protein>
    <submittedName>
        <fullName evidence="1">Uncharacterized protein</fullName>
    </submittedName>
</protein>
<dbReference type="GeneID" id="94298861"/>
<organism evidence="1 2">
    <name type="scientific">Spironucleus salmonicida</name>
    <dbReference type="NCBI Taxonomy" id="348837"/>
    <lineage>
        <taxon>Eukaryota</taxon>
        <taxon>Metamonada</taxon>
        <taxon>Diplomonadida</taxon>
        <taxon>Hexamitidae</taxon>
        <taxon>Hexamitinae</taxon>
        <taxon>Spironucleus</taxon>
    </lineage>
</organism>
<gene>
    <name evidence="1" type="ORF">SS50377_24838</name>
</gene>
<comment type="caution">
    <text evidence="1">The sequence shown here is derived from an EMBL/GenBank/DDBJ whole genome shotgun (WGS) entry which is preliminary data.</text>
</comment>
<dbReference type="AlphaFoldDB" id="A0A9P8LQZ7"/>
<accession>A0A9P8LQZ7</accession>
<name>A0A9P8LQZ7_9EUKA</name>
<keyword evidence="2" id="KW-1185">Reference proteome</keyword>
<evidence type="ECO:0000313" key="2">
    <source>
        <dbReference type="Proteomes" id="UP000018208"/>
    </source>
</evidence>
<evidence type="ECO:0000313" key="1">
    <source>
        <dbReference type="EMBL" id="KAH0572725.1"/>
    </source>
</evidence>
<dbReference type="Proteomes" id="UP000018208">
    <property type="component" value="Unassembled WGS sequence"/>
</dbReference>
<sequence>MIQCKILIVHLYQKCLEVLSLVNLKSLRSRLLMNLIRIKINQKIRILDYLKVRRANYDTTIDQDSDD</sequence>
<dbReference type="RefSeq" id="XP_067763498.1">
    <property type="nucleotide sequence ID" value="XM_067908677.1"/>
</dbReference>
<proteinExistence type="predicted"/>
<reference evidence="1 2" key="1">
    <citation type="journal article" date="2014" name="PLoS Genet.">
        <title>The Genome of Spironucleus salmonicida Highlights a Fish Pathogen Adapted to Fluctuating Environments.</title>
        <authorList>
            <person name="Xu F."/>
            <person name="Jerlstrom-Hultqvist J."/>
            <person name="Einarsson E."/>
            <person name="Astvaldsson A."/>
            <person name="Svard S.G."/>
            <person name="Andersson J.O."/>
        </authorList>
    </citation>
    <scope>NUCLEOTIDE SEQUENCE [LARGE SCALE GENOMIC DNA]</scope>
    <source>
        <strain evidence="1 2">ATCC 50377</strain>
    </source>
</reference>
<dbReference type="EMBL" id="AUWU02000005">
    <property type="protein sequence ID" value="KAH0572725.1"/>
    <property type="molecule type" value="Genomic_DNA"/>
</dbReference>
<dbReference type="KEGG" id="ssao:94298861"/>